<dbReference type="InterPro" id="IPR051448">
    <property type="entry name" value="CdaR-like_regulators"/>
</dbReference>
<dbReference type="Pfam" id="PF14361">
    <property type="entry name" value="RsbRD_N"/>
    <property type="match status" value="1"/>
</dbReference>
<dbReference type="EMBL" id="VCQU01000003">
    <property type="protein sequence ID" value="NMN95734.1"/>
    <property type="molecule type" value="Genomic_DNA"/>
</dbReference>
<accession>A0A848KF15</accession>
<dbReference type="Pfam" id="PF17853">
    <property type="entry name" value="GGDEF_2"/>
    <property type="match status" value="1"/>
</dbReference>
<evidence type="ECO:0000313" key="6">
    <source>
        <dbReference type="Proteomes" id="UP000535543"/>
    </source>
</evidence>
<dbReference type="PANTHER" id="PTHR33744">
    <property type="entry name" value="CARBOHYDRATE DIACID REGULATOR"/>
    <property type="match status" value="1"/>
</dbReference>
<organism evidence="5 6">
    <name type="scientific">Antrihabitans stalactiti</name>
    <dbReference type="NCBI Taxonomy" id="2584121"/>
    <lineage>
        <taxon>Bacteria</taxon>
        <taxon>Bacillati</taxon>
        <taxon>Actinomycetota</taxon>
        <taxon>Actinomycetes</taxon>
        <taxon>Mycobacteriales</taxon>
        <taxon>Nocardiaceae</taxon>
        <taxon>Antrihabitans</taxon>
    </lineage>
</organism>
<evidence type="ECO:0000259" key="4">
    <source>
        <dbReference type="Pfam" id="PF17853"/>
    </source>
</evidence>
<reference evidence="5 6" key="1">
    <citation type="submission" date="2019-05" db="EMBL/GenBank/DDBJ databases">
        <authorList>
            <person name="Lee S.D."/>
        </authorList>
    </citation>
    <scope>NUCLEOTIDE SEQUENCE [LARGE SCALE GENOMIC DNA]</scope>
    <source>
        <strain evidence="5 6">YC2-7</strain>
    </source>
</reference>
<feature type="domain" description="PucR C-terminal helix-turn-helix" evidence="2">
    <location>
        <begin position="224"/>
        <end position="279"/>
    </location>
</feature>
<dbReference type="Pfam" id="PF13556">
    <property type="entry name" value="HTH_30"/>
    <property type="match status" value="1"/>
</dbReference>
<keyword evidence="6" id="KW-1185">Reference proteome</keyword>
<evidence type="ECO:0000259" key="3">
    <source>
        <dbReference type="Pfam" id="PF14361"/>
    </source>
</evidence>
<comment type="caution">
    <text evidence="5">The sequence shown here is derived from an EMBL/GenBank/DDBJ whole genome shotgun (WGS) entry which is preliminary data.</text>
</comment>
<feature type="domain" description="CdaR GGDEF-like" evidence="4">
    <location>
        <begin position="72"/>
        <end position="157"/>
    </location>
</feature>
<dbReference type="InterPro" id="IPR025751">
    <property type="entry name" value="RsbRD_N_dom"/>
</dbReference>
<dbReference type="AlphaFoldDB" id="A0A848KF15"/>
<feature type="domain" description="RsbT co-antagonist protein RsbRD N-terminal" evidence="3">
    <location>
        <begin position="2"/>
        <end position="54"/>
    </location>
</feature>
<dbReference type="InterPro" id="IPR042070">
    <property type="entry name" value="PucR_C-HTH_sf"/>
</dbReference>
<evidence type="ECO:0008006" key="7">
    <source>
        <dbReference type="Google" id="ProtNLM"/>
    </source>
</evidence>
<gene>
    <name evidence="5" type="ORF">FGL95_11885</name>
</gene>
<reference evidence="5 6" key="2">
    <citation type="submission" date="2020-06" db="EMBL/GenBank/DDBJ databases">
        <title>Antribacter stalactiti gen. nov., sp. nov., a new member of the family Nacardiaceae isolated from a cave.</title>
        <authorList>
            <person name="Kim I.S."/>
        </authorList>
    </citation>
    <scope>NUCLEOTIDE SEQUENCE [LARGE SCALE GENOMIC DNA]</scope>
    <source>
        <strain evidence="5 6">YC2-7</strain>
    </source>
</reference>
<dbReference type="InterPro" id="IPR041522">
    <property type="entry name" value="CdaR_GGDEF"/>
</dbReference>
<dbReference type="PANTHER" id="PTHR33744:SF1">
    <property type="entry name" value="DNA-BINDING TRANSCRIPTIONAL ACTIVATOR ADER"/>
    <property type="match status" value="1"/>
</dbReference>
<dbReference type="InterPro" id="IPR025736">
    <property type="entry name" value="PucR_C-HTH_dom"/>
</dbReference>
<dbReference type="Proteomes" id="UP000535543">
    <property type="component" value="Unassembled WGS sequence"/>
</dbReference>
<name>A0A848KF15_9NOCA</name>
<evidence type="ECO:0000256" key="1">
    <source>
        <dbReference type="ARBA" id="ARBA00006754"/>
    </source>
</evidence>
<protein>
    <recommendedName>
        <fullName evidence="7">PucR family transcriptional regulator</fullName>
    </recommendedName>
</protein>
<evidence type="ECO:0000259" key="2">
    <source>
        <dbReference type="Pfam" id="PF13556"/>
    </source>
</evidence>
<comment type="similarity">
    <text evidence="1">Belongs to the CdaR family.</text>
</comment>
<proteinExistence type="inferred from homology"/>
<sequence length="293" mass="31034">MVIWDHLLAGAVEDGNTAALVQLASRLWATIDTFSGAAAEAYRRFADERLRRDKTSHDLLLTSLLDGPIENETRTAELIRELDLPPRASYLVVTAEDDPLHDLAARLARAGIPSAWTEQRGRVFGVVALGPRTDPATVTAMLSESVQGRIGTSQPHSVGTLPVHGKREALAAKRCLAPGSAGVHVFGSSPIALLVTAASDVTDQICTGVLGGLAELPAAARTVLLDTLQAWFDAKGSTADAAKILHCHRNTVLYRLNQIAELTGRSVTDPRSSAELYVASTANALGSSRFAAT</sequence>
<dbReference type="Gene3D" id="1.10.10.2840">
    <property type="entry name" value="PucR C-terminal helix-turn-helix domain"/>
    <property type="match status" value="1"/>
</dbReference>
<evidence type="ECO:0000313" key="5">
    <source>
        <dbReference type="EMBL" id="NMN95734.1"/>
    </source>
</evidence>